<evidence type="ECO:0000256" key="1">
    <source>
        <dbReference type="SAM" id="MobiDB-lite"/>
    </source>
</evidence>
<evidence type="ECO:0000256" key="2">
    <source>
        <dbReference type="SAM" id="Phobius"/>
    </source>
</evidence>
<name>A0AAD4NSL5_9PLEO</name>
<reference evidence="3" key="1">
    <citation type="submission" date="2021-07" db="EMBL/GenBank/DDBJ databases">
        <title>Genome Resource of American Ginseng Black Spot Pathogen Alternaria panax.</title>
        <authorList>
            <person name="Qiu C."/>
            <person name="Wang W."/>
            <person name="Liu Z."/>
        </authorList>
    </citation>
    <scope>NUCLEOTIDE SEQUENCE</scope>
    <source>
        <strain evidence="3">BNCC115425</strain>
    </source>
</reference>
<feature type="compositionally biased region" description="Polar residues" evidence="1">
    <location>
        <begin position="12"/>
        <end position="21"/>
    </location>
</feature>
<feature type="transmembrane region" description="Helical" evidence="2">
    <location>
        <begin position="75"/>
        <end position="96"/>
    </location>
</feature>
<proteinExistence type="predicted"/>
<sequence>MSSRYDALQASEDLNGSAQLQEDQNFSVASEELIDSEQHEKDKDVQTSIISAHEAERPMRWPRTVVRRVGKLPCILLFLSIFGTTAFVVYITSLWFNAGGNKTWKEIALSGWMTRSIAIAAVVLRTSTTVQAGIASSMLAAVALESTAGVFLEDLLPLSLMRASSAAPHALLAHTRLGINGRNWMLLALAAIISFTTMSLQLTSTILLADVNAGFVLSGLAPYEYVSPKSSYKTTGNWQTAPCPWPIFAEHAQDNPADGSLGYSYTGFMLRALLPLSDTRTRSSIHTYEGLAPVSDARTICIRPNITNTQVVEHSNDSDSRTIHGKISVPSDLLPILLAETPFEYFQPIDFACELSEDFIRDQDHEYVAQHASAWDLTVCDLSRSAWSMLKSGFHTDEFTSSLSFLLMNYTGYAHQRVQDWAHYPPLEFANFNDTTPGLHYHNSNEWLDLKQDAQTLEWWDGYNFADTKLSFSLCLSASDVFACDISASSRAPVEESMYFYDVERSQFRYDHIRRQMVRSSTLSLEERNVLTLHPQSWLYSNMSHHGSSYINIGEMMTLPSLQPGIEYPTLHLMDNAKAEFPRSERHIGGLGLEILQQGGTPAEAMQSMLMSLVLADYQQNVFTEVPNGTPYSKFAKRGDFITAQVPGGNGRPATNPAGATRSYTIVMVATAIHSVTICVILMLFIRGTRNTLI</sequence>
<dbReference type="EMBL" id="JAANER010000003">
    <property type="protein sequence ID" value="KAG9192909.1"/>
    <property type="molecule type" value="Genomic_DNA"/>
</dbReference>
<feature type="transmembrane region" description="Helical" evidence="2">
    <location>
        <begin position="664"/>
        <end position="686"/>
    </location>
</feature>
<gene>
    <name evidence="3" type="ORF">G6011_11643</name>
</gene>
<evidence type="ECO:0000313" key="4">
    <source>
        <dbReference type="Proteomes" id="UP001199106"/>
    </source>
</evidence>
<keyword evidence="2" id="KW-1133">Transmembrane helix</keyword>
<feature type="region of interest" description="Disordered" evidence="1">
    <location>
        <begin position="1"/>
        <end position="21"/>
    </location>
</feature>
<comment type="caution">
    <text evidence="3">The sequence shown here is derived from an EMBL/GenBank/DDBJ whole genome shotgun (WGS) entry which is preliminary data.</text>
</comment>
<protein>
    <submittedName>
        <fullName evidence="3">Uncharacterized protein</fullName>
    </submittedName>
</protein>
<feature type="transmembrane region" description="Helical" evidence="2">
    <location>
        <begin position="184"/>
        <end position="202"/>
    </location>
</feature>
<keyword evidence="2" id="KW-0472">Membrane</keyword>
<dbReference type="Proteomes" id="UP001199106">
    <property type="component" value="Unassembled WGS sequence"/>
</dbReference>
<keyword evidence="4" id="KW-1185">Reference proteome</keyword>
<organism evidence="3 4">
    <name type="scientific">Alternaria panax</name>
    <dbReference type="NCBI Taxonomy" id="48097"/>
    <lineage>
        <taxon>Eukaryota</taxon>
        <taxon>Fungi</taxon>
        <taxon>Dikarya</taxon>
        <taxon>Ascomycota</taxon>
        <taxon>Pezizomycotina</taxon>
        <taxon>Dothideomycetes</taxon>
        <taxon>Pleosporomycetidae</taxon>
        <taxon>Pleosporales</taxon>
        <taxon>Pleosporineae</taxon>
        <taxon>Pleosporaceae</taxon>
        <taxon>Alternaria</taxon>
        <taxon>Alternaria sect. Panax</taxon>
    </lineage>
</organism>
<evidence type="ECO:0000313" key="3">
    <source>
        <dbReference type="EMBL" id="KAG9192909.1"/>
    </source>
</evidence>
<feature type="transmembrane region" description="Helical" evidence="2">
    <location>
        <begin position="117"/>
        <end position="143"/>
    </location>
</feature>
<dbReference type="AlphaFoldDB" id="A0AAD4NSL5"/>
<accession>A0AAD4NSL5</accession>
<keyword evidence="2" id="KW-0812">Transmembrane</keyword>